<evidence type="ECO:0000313" key="1">
    <source>
        <dbReference type="EMBL" id="JAB00549.1"/>
    </source>
</evidence>
<reference evidence="1" key="1">
    <citation type="submission" date="2013-07" db="EMBL/GenBank/DDBJ databases">
        <title>Transcriptome sequencing and developmental regulation of gene expression in Anopheles aquasalis.</title>
        <authorList>
            <consortium name="Brazilian Malaria Network (MCT/CNPq/MS/SCTIE/DECIT/PRONEX 555648/2009-5) and Research Network on Bioactive Molecules from Arthropod Vectors (NAP-MOBIARVE"/>
            <consortium name="University of Sao Paulo)"/>
            <person name="Marinotti O."/>
            <person name="Ribeiro J.M.C."/>
            <person name="Costa-da-Silva A.L."/>
            <person name="Silva M.C.P."/>
            <person name="Lopes A.R."/>
            <person name="Barros M.S."/>
            <person name="Sa-Nunes A."/>
            <person name="Konjin B.B."/>
            <person name="Carvalho E."/>
            <person name="Suesdek L."/>
            <person name="Silva-Neto M.A.C."/>
            <person name="Capurro M.L."/>
        </authorList>
    </citation>
    <scope>NUCLEOTIDE SEQUENCE</scope>
    <source>
        <tissue evidence="1">Whole body</tissue>
    </source>
</reference>
<accession>T1E9T2</accession>
<protein>
    <submittedName>
        <fullName evidence="1">Putative secreted protein</fullName>
    </submittedName>
</protein>
<name>T1E9T2_ANOAQ</name>
<feature type="non-terminal residue" evidence="1">
    <location>
        <position position="1"/>
    </location>
</feature>
<proteinExistence type="evidence at transcript level"/>
<organism evidence="1">
    <name type="scientific">Anopheles aquasalis</name>
    <name type="common">Malaria mosquito</name>
    <dbReference type="NCBI Taxonomy" id="42839"/>
    <lineage>
        <taxon>Eukaryota</taxon>
        <taxon>Metazoa</taxon>
        <taxon>Ecdysozoa</taxon>
        <taxon>Arthropoda</taxon>
        <taxon>Hexapoda</taxon>
        <taxon>Insecta</taxon>
        <taxon>Pterygota</taxon>
        <taxon>Neoptera</taxon>
        <taxon>Endopterygota</taxon>
        <taxon>Diptera</taxon>
        <taxon>Nematocera</taxon>
        <taxon>Culicoidea</taxon>
        <taxon>Culicidae</taxon>
        <taxon>Anophelinae</taxon>
        <taxon>Anopheles</taxon>
    </lineage>
</organism>
<sequence>LSARFERRTKESRVKMRNYVAVLLVVVVVMVAAVTVGSAGQIPKEVDSRLEELNKWFDARIPIYKKANYLLKKLGREVGKLSDLHGGIKFYYREYSDLQYYSHHGHEEDLMSLKDGANYGPKLRVIKINGTAVDTKPVEELVQKALQNRDVKRILLLAPEIKSAVRSIMKH</sequence>
<dbReference type="EMBL" id="GAMD01001042">
    <property type="protein sequence ID" value="JAB00549.1"/>
    <property type="molecule type" value="mRNA"/>
</dbReference>
<dbReference type="AlphaFoldDB" id="T1E9T2"/>